<dbReference type="PROSITE" id="PS52016">
    <property type="entry name" value="TONB_DEPENDENT_REC_3"/>
    <property type="match status" value="1"/>
</dbReference>
<evidence type="ECO:0000313" key="15">
    <source>
        <dbReference type="Proteomes" id="UP000295375"/>
    </source>
</evidence>
<keyword evidence="5 9" id="KW-0798">TonB box</keyword>
<evidence type="ECO:0000259" key="13">
    <source>
        <dbReference type="Pfam" id="PF07715"/>
    </source>
</evidence>
<feature type="compositionally biased region" description="Basic and acidic residues" evidence="10">
    <location>
        <begin position="363"/>
        <end position="373"/>
    </location>
</feature>
<dbReference type="RefSeq" id="WP_133591509.1">
    <property type="nucleotide sequence ID" value="NZ_CP037953.1"/>
</dbReference>
<protein>
    <submittedName>
        <fullName evidence="14">Iron complex outermembrane receptor protein</fullName>
    </submittedName>
</protein>
<dbReference type="SUPFAM" id="SSF49464">
    <property type="entry name" value="Carboxypeptidase regulatory domain-like"/>
    <property type="match status" value="1"/>
</dbReference>
<keyword evidence="2 8" id="KW-0813">Transport</keyword>
<evidence type="ECO:0000256" key="7">
    <source>
        <dbReference type="ARBA" id="ARBA00023237"/>
    </source>
</evidence>
<comment type="similarity">
    <text evidence="8 9">Belongs to the TonB-dependent receptor family.</text>
</comment>
<feature type="compositionally biased region" description="Acidic residues" evidence="10">
    <location>
        <begin position="291"/>
        <end position="300"/>
    </location>
</feature>
<evidence type="ECO:0000256" key="1">
    <source>
        <dbReference type="ARBA" id="ARBA00004571"/>
    </source>
</evidence>
<gene>
    <name evidence="14" type="ORF">EV696_11235</name>
</gene>
<keyword evidence="3 8" id="KW-1134">Transmembrane beta strand</keyword>
<feature type="region of interest" description="Disordered" evidence="10">
    <location>
        <begin position="342"/>
        <end position="373"/>
    </location>
</feature>
<proteinExistence type="inferred from homology"/>
<comment type="subcellular location">
    <subcellularLocation>
        <location evidence="1 8">Cell outer membrane</location>
        <topology evidence="1 8">Multi-pass membrane protein</topology>
    </subcellularLocation>
</comment>
<feature type="domain" description="TonB-dependent receptor-like beta-barrel" evidence="12">
    <location>
        <begin position="376"/>
        <end position="726"/>
    </location>
</feature>
<feature type="compositionally biased region" description="Acidic residues" evidence="10">
    <location>
        <begin position="353"/>
        <end position="362"/>
    </location>
</feature>
<evidence type="ECO:0000256" key="6">
    <source>
        <dbReference type="ARBA" id="ARBA00023136"/>
    </source>
</evidence>
<evidence type="ECO:0000256" key="9">
    <source>
        <dbReference type="RuleBase" id="RU003357"/>
    </source>
</evidence>
<evidence type="ECO:0000313" key="14">
    <source>
        <dbReference type="EMBL" id="TDQ46780.1"/>
    </source>
</evidence>
<accession>A0A4R6UIN9</accession>
<evidence type="ECO:0000256" key="3">
    <source>
        <dbReference type="ARBA" id="ARBA00022452"/>
    </source>
</evidence>
<keyword evidence="4 8" id="KW-0812">Transmembrane</keyword>
<keyword evidence="7 8" id="KW-0998">Cell outer membrane</keyword>
<dbReference type="InterPro" id="IPR037066">
    <property type="entry name" value="Plug_dom_sf"/>
</dbReference>
<evidence type="ECO:0000256" key="4">
    <source>
        <dbReference type="ARBA" id="ARBA00022692"/>
    </source>
</evidence>
<evidence type="ECO:0000256" key="2">
    <source>
        <dbReference type="ARBA" id="ARBA00022448"/>
    </source>
</evidence>
<evidence type="ECO:0000256" key="10">
    <source>
        <dbReference type="SAM" id="MobiDB-lite"/>
    </source>
</evidence>
<dbReference type="SUPFAM" id="SSF56935">
    <property type="entry name" value="Porins"/>
    <property type="match status" value="1"/>
</dbReference>
<keyword evidence="11" id="KW-0732">Signal</keyword>
<keyword evidence="14" id="KW-0675">Receptor</keyword>
<dbReference type="PANTHER" id="PTHR30069">
    <property type="entry name" value="TONB-DEPENDENT OUTER MEMBRANE RECEPTOR"/>
    <property type="match status" value="1"/>
</dbReference>
<dbReference type="GO" id="GO:0015344">
    <property type="term" value="F:siderophore uptake transmembrane transporter activity"/>
    <property type="evidence" value="ECO:0007669"/>
    <property type="project" value="TreeGrafter"/>
</dbReference>
<dbReference type="InterPro" id="IPR036942">
    <property type="entry name" value="Beta-barrel_TonB_sf"/>
</dbReference>
<dbReference type="GO" id="GO:0009279">
    <property type="term" value="C:cell outer membrane"/>
    <property type="evidence" value="ECO:0007669"/>
    <property type="project" value="UniProtKB-SubCell"/>
</dbReference>
<dbReference type="InterPro" id="IPR008969">
    <property type="entry name" value="CarboxyPept-like_regulatory"/>
</dbReference>
<keyword evidence="6 8" id="KW-0472">Membrane</keyword>
<sequence length="757" mass="83639">MFSRFTLTPVSLALLASLSHSAQAADITLRILDQKKQPIANARVVLLNEDQQFRSNQNGVISLTNLAPGRYSIDIEAGHYGHVIREIEVGEQNDTLAITLEQRPERLVVTASPTDRTALDMSMPAQVLADDALLRVKGITIGETVQQMPGVSSSSFGPGAARPVIRGQSGARVQVLQDGLGSLDASTVSADHAVTVEPLVAEQVEVLRGPATLLYGSGAIGGVVNVIDQRIPDHAVEGLHTGAELRGQTANGERSGAIKLDGGNGMFAFHLDAYDRKTDDIEIPGEAERFPEEEEEDHEGEELAHGVLPNSDSRSDGFAVGASLIGDKGFIGLSFTEFNSNYGVPGHHHHEEEEGEEGEEHEEEAHQEGGVRIDLKQQRTDLKARWDHPIAGIEHVKLRYGKNDYQHVELEGDEIGTQFDNQAQEGRIEIAHHPLAGFSGVFGLQWGDRDFVAIGEEAFVPPNQSETFAVFLVEEKTIGQVRFDAGIRHEQTEITADADLPAYDRDAFSWSFGAVWSLSDAWKLALSYTDAERHPTPEELYSEGPHIATQSFERGDVNLRTEQARNIDLGLRYQTEQHSLSLSWYRNAIDDYIFAMPTGEIEDELPVFEYVQHDAELTGFELAWDWRFVESDNGTWISHLFYDAPEGELSDGTPLPRIPASRIGLGLDWESESWLIGAEYTEVSDQDDVTAFETTTDGYSLVNAHLMYRFYTGDAVWDAFIRASNLLDEEIRLHASFLKDIAPQPGRSYTAGIRVHF</sequence>
<dbReference type="Pfam" id="PF07715">
    <property type="entry name" value="Plug"/>
    <property type="match status" value="1"/>
</dbReference>
<name>A0A4R6UIN9_9GAMM</name>
<dbReference type="Gene3D" id="2.170.130.10">
    <property type="entry name" value="TonB-dependent receptor, plug domain"/>
    <property type="match status" value="1"/>
</dbReference>
<dbReference type="Proteomes" id="UP000295375">
    <property type="component" value="Unassembled WGS sequence"/>
</dbReference>
<evidence type="ECO:0000259" key="12">
    <source>
        <dbReference type="Pfam" id="PF00593"/>
    </source>
</evidence>
<dbReference type="AlphaFoldDB" id="A0A4R6UIN9"/>
<dbReference type="Gene3D" id="2.60.40.1120">
    <property type="entry name" value="Carboxypeptidase-like, regulatory domain"/>
    <property type="match status" value="1"/>
</dbReference>
<dbReference type="OrthoDB" id="9795928at2"/>
<reference evidence="14 15" key="1">
    <citation type="submission" date="2019-03" db="EMBL/GenBank/DDBJ databases">
        <title>Genomic Encyclopedia of Type Strains, Phase IV (KMG-IV): sequencing the most valuable type-strain genomes for metagenomic binning, comparative biology and taxonomic classification.</title>
        <authorList>
            <person name="Goeker M."/>
        </authorList>
    </citation>
    <scope>NUCLEOTIDE SEQUENCE [LARGE SCALE GENOMIC DNA]</scope>
    <source>
        <strain evidence="14 15">DSM 103792</strain>
    </source>
</reference>
<evidence type="ECO:0000256" key="5">
    <source>
        <dbReference type="ARBA" id="ARBA00023077"/>
    </source>
</evidence>
<dbReference type="InterPro" id="IPR039426">
    <property type="entry name" value="TonB-dep_rcpt-like"/>
</dbReference>
<feature type="domain" description="TonB-dependent receptor plug" evidence="13">
    <location>
        <begin position="120"/>
        <end position="223"/>
    </location>
</feature>
<feature type="region of interest" description="Disordered" evidence="10">
    <location>
        <begin position="290"/>
        <end position="312"/>
    </location>
</feature>
<dbReference type="Gene3D" id="2.40.170.20">
    <property type="entry name" value="TonB-dependent receptor, beta-barrel domain"/>
    <property type="match status" value="1"/>
</dbReference>
<dbReference type="GO" id="GO:0044718">
    <property type="term" value="P:siderophore transmembrane transport"/>
    <property type="evidence" value="ECO:0007669"/>
    <property type="project" value="TreeGrafter"/>
</dbReference>
<dbReference type="Pfam" id="PF00593">
    <property type="entry name" value="TonB_dep_Rec_b-barrel"/>
    <property type="match status" value="1"/>
</dbReference>
<dbReference type="InterPro" id="IPR012910">
    <property type="entry name" value="Plug_dom"/>
</dbReference>
<feature type="signal peptide" evidence="11">
    <location>
        <begin position="1"/>
        <end position="24"/>
    </location>
</feature>
<comment type="caution">
    <text evidence="14">The sequence shown here is derived from an EMBL/GenBank/DDBJ whole genome shotgun (WGS) entry which is preliminary data.</text>
</comment>
<organism evidence="14 15">
    <name type="scientific">Permianibacter aggregans</name>
    <dbReference type="NCBI Taxonomy" id="1510150"/>
    <lineage>
        <taxon>Bacteria</taxon>
        <taxon>Pseudomonadati</taxon>
        <taxon>Pseudomonadota</taxon>
        <taxon>Gammaproteobacteria</taxon>
        <taxon>Pseudomonadales</taxon>
        <taxon>Pseudomonadaceae</taxon>
        <taxon>Permianibacter</taxon>
    </lineage>
</organism>
<evidence type="ECO:0000256" key="11">
    <source>
        <dbReference type="SAM" id="SignalP"/>
    </source>
</evidence>
<dbReference type="InterPro" id="IPR000531">
    <property type="entry name" value="Beta-barrel_TonB"/>
</dbReference>
<dbReference type="Pfam" id="PF13620">
    <property type="entry name" value="CarboxypepD_reg"/>
    <property type="match status" value="1"/>
</dbReference>
<feature type="chain" id="PRO_5020693345" evidence="11">
    <location>
        <begin position="25"/>
        <end position="757"/>
    </location>
</feature>
<dbReference type="EMBL" id="SNYM01000012">
    <property type="protein sequence ID" value="TDQ46780.1"/>
    <property type="molecule type" value="Genomic_DNA"/>
</dbReference>
<keyword evidence="15" id="KW-1185">Reference proteome</keyword>
<dbReference type="PANTHER" id="PTHR30069:SF40">
    <property type="entry name" value="TONB-DEPENDENT RECEPTOR NMB0964-RELATED"/>
    <property type="match status" value="1"/>
</dbReference>
<evidence type="ECO:0000256" key="8">
    <source>
        <dbReference type="PROSITE-ProRule" id="PRU01360"/>
    </source>
</evidence>